<reference evidence="1 2" key="1">
    <citation type="submission" date="2011-01" db="EMBL/GenBank/DDBJ databases">
        <authorList>
            <person name="Muzny D."/>
            <person name="Qin X."/>
            <person name="Buhay C."/>
            <person name="Dugan-Rocha S."/>
            <person name="Ding Y."/>
            <person name="Chen G."/>
            <person name="Hawes A."/>
            <person name="Holder M."/>
            <person name="Jhangiani S."/>
            <person name="Johnson A."/>
            <person name="Khan Z."/>
            <person name="Li Z."/>
            <person name="Liu W."/>
            <person name="Liu X."/>
            <person name="Perez L."/>
            <person name="Shen H."/>
            <person name="Wang Q."/>
            <person name="Watt J."/>
            <person name="Xi L."/>
            <person name="Xin Y."/>
            <person name="Zhou J."/>
            <person name="Deng J."/>
            <person name="Jiang H."/>
            <person name="Liu Y."/>
            <person name="Qu J."/>
            <person name="Song X.-Z."/>
            <person name="Zhang L."/>
            <person name="Villasana D."/>
            <person name="Johnson A."/>
            <person name="Liu J."/>
            <person name="Liyanage D."/>
            <person name="Lorensuhewa L."/>
            <person name="Robinson T."/>
            <person name="Song A."/>
            <person name="Song B.-B."/>
            <person name="Dinh H."/>
            <person name="Thornton R."/>
            <person name="Coyle M."/>
            <person name="Francisco L."/>
            <person name="Jackson L."/>
            <person name="Javaid M."/>
            <person name="Korchina V."/>
            <person name="Kovar C."/>
            <person name="Mata R."/>
            <person name="Mathew T."/>
            <person name="Ngo R."/>
            <person name="Nguyen L."/>
            <person name="Nguyen N."/>
            <person name="Okwuonu G."/>
            <person name="Ongeri F."/>
            <person name="Pham C."/>
            <person name="Simmons D."/>
            <person name="Wilczek-Boney K."/>
            <person name="Hale W."/>
            <person name="Jakkamsetti A."/>
            <person name="Pham P."/>
            <person name="Ruth R."/>
            <person name="San Lucas F."/>
            <person name="Warren J."/>
            <person name="Zhang J."/>
            <person name="Zhao Z."/>
            <person name="Zhou C."/>
            <person name="Zhu D."/>
            <person name="Lee S."/>
            <person name="Bess C."/>
            <person name="Blankenburg K."/>
            <person name="Forbes L."/>
            <person name="Fu Q."/>
            <person name="Gubbala S."/>
            <person name="Hirani K."/>
            <person name="Jayaseelan J.C."/>
            <person name="Lara F."/>
            <person name="Munidasa M."/>
            <person name="Palculict T."/>
            <person name="Patil S."/>
            <person name="Pu L.-L."/>
            <person name="Saada N."/>
            <person name="Tang L."/>
            <person name="Weissenberger G."/>
            <person name="Zhu Y."/>
            <person name="Hemphill L."/>
            <person name="Shang Y."/>
            <person name="Youmans B."/>
            <person name="Ayvaz T."/>
            <person name="Ross M."/>
            <person name="Santibanez J."/>
            <person name="Aqrawi P."/>
            <person name="Gross S."/>
            <person name="Joshi V."/>
            <person name="Fowler G."/>
            <person name="Nazareth L."/>
            <person name="Reid J."/>
            <person name="Worley K."/>
            <person name="Petrosino J."/>
            <person name="Highlander S."/>
            <person name="Gibbs R."/>
        </authorList>
    </citation>
    <scope>NUCLEOTIDE SEQUENCE [LARGE SCALE GENOMIC DNA]</scope>
    <source>
        <strain evidence="1 2">ATCC 25644</strain>
    </source>
</reference>
<dbReference type="Proteomes" id="UP000004099">
    <property type="component" value="Unassembled WGS sequence"/>
</dbReference>
<organism evidence="1 2">
    <name type="scientific">Ligilactobacillus ruminis ATCC 25644</name>
    <dbReference type="NCBI Taxonomy" id="525362"/>
    <lineage>
        <taxon>Bacteria</taxon>
        <taxon>Bacillati</taxon>
        <taxon>Bacillota</taxon>
        <taxon>Bacilli</taxon>
        <taxon>Lactobacillales</taxon>
        <taxon>Lactobacillaceae</taxon>
        <taxon>Ligilactobacillus</taxon>
    </lineage>
</organism>
<comment type="caution">
    <text evidence="1">The sequence shown here is derived from an EMBL/GenBank/DDBJ whole genome shotgun (WGS) entry which is preliminary data.</text>
</comment>
<protein>
    <submittedName>
        <fullName evidence="1">Uncharacterized protein</fullName>
    </submittedName>
</protein>
<proteinExistence type="predicted"/>
<evidence type="ECO:0000313" key="2">
    <source>
        <dbReference type="Proteomes" id="UP000004099"/>
    </source>
</evidence>
<name>E7FRF8_9LACO</name>
<dbReference type="EMBL" id="ACGS02000041">
    <property type="protein sequence ID" value="EFZ34545.1"/>
    <property type="molecule type" value="Genomic_DNA"/>
</dbReference>
<dbReference type="AlphaFoldDB" id="E7FRF8"/>
<dbReference type="HOGENOM" id="CLU_3081222_0_0_9"/>
<evidence type="ECO:0000313" key="1">
    <source>
        <dbReference type="EMBL" id="EFZ34545.1"/>
    </source>
</evidence>
<gene>
    <name evidence="1" type="ORF">HMPREF0542_11485</name>
</gene>
<sequence>MHINTFVLMKPPYVFQLLFGSDIRLKKINIHLVQKKALMTQKPKTPLSTTTD</sequence>
<accession>E7FRF8</accession>